<feature type="binding site" evidence="2">
    <location>
        <position position="125"/>
    </location>
    <ligand>
        <name>Mg(2+)</name>
        <dbReference type="ChEBI" id="CHEBI:18420"/>
        <label>1</label>
    </ligand>
</feature>
<feature type="binding site" evidence="2">
    <location>
        <position position="77"/>
    </location>
    <ligand>
        <name>Mg(2+)</name>
        <dbReference type="ChEBI" id="CHEBI:18420"/>
        <label>3</label>
    </ligand>
</feature>
<dbReference type="InterPro" id="IPR036921">
    <property type="entry name" value="PurM-like_N_sf"/>
</dbReference>
<dbReference type="PANTHER" id="PTHR30270:SF0">
    <property type="entry name" value="THIAMINE-MONOPHOSPHATE KINASE"/>
    <property type="match status" value="1"/>
</dbReference>
<dbReference type="OrthoDB" id="9802811at2"/>
<feature type="binding site" evidence="2">
    <location>
        <position position="77"/>
    </location>
    <ligand>
        <name>Mg(2+)</name>
        <dbReference type="ChEBI" id="CHEBI:18420"/>
        <label>2</label>
    </ligand>
</feature>
<comment type="miscellaneous">
    <text evidence="2">Reaction mechanism of ThiL seems to utilize a direct, inline transfer of the gamma-phosphate of ATP to TMP rather than a phosphorylated enzyme intermediate.</text>
</comment>
<feature type="binding site" evidence="2">
    <location>
        <position position="49"/>
    </location>
    <ligand>
        <name>Mg(2+)</name>
        <dbReference type="ChEBI" id="CHEBI:18420"/>
        <label>2</label>
    </ligand>
</feature>
<evidence type="ECO:0000259" key="4">
    <source>
        <dbReference type="Pfam" id="PF02769"/>
    </source>
</evidence>
<dbReference type="HAMAP" id="MF_02128">
    <property type="entry name" value="TMP_kinase"/>
    <property type="match status" value="1"/>
</dbReference>
<keyword evidence="2 5" id="KW-0418">Kinase</keyword>
<keyword evidence="2" id="KW-0460">Magnesium</keyword>
<organism evidence="5 6">
    <name type="scientific">Tanticharoenia sakaeratensis NBRC 103193</name>
    <dbReference type="NCBI Taxonomy" id="1231623"/>
    <lineage>
        <taxon>Bacteria</taxon>
        <taxon>Pseudomonadati</taxon>
        <taxon>Pseudomonadota</taxon>
        <taxon>Alphaproteobacteria</taxon>
        <taxon>Acetobacterales</taxon>
        <taxon>Acetobacteraceae</taxon>
        <taxon>Tanticharoenia</taxon>
    </lineage>
</organism>
<accession>A0A0D6MIW7</accession>
<dbReference type="GO" id="GO:0009228">
    <property type="term" value="P:thiamine biosynthetic process"/>
    <property type="evidence" value="ECO:0007669"/>
    <property type="project" value="UniProtKB-KW"/>
</dbReference>
<feature type="binding site" evidence="2">
    <location>
        <position position="32"/>
    </location>
    <ligand>
        <name>Mg(2+)</name>
        <dbReference type="ChEBI" id="CHEBI:18420"/>
        <label>4</label>
    </ligand>
</feature>
<gene>
    <name evidence="2" type="primary">thiL</name>
    <name evidence="5" type="ORF">Tasa_009_221</name>
</gene>
<dbReference type="UniPathway" id="UPA00060">
    <property type="reaction ID" value="UER00142"/>
</dbReference>
<comment type="caution">
    <text evidence="2">Lacks conserved residue(s) required for the propagation of feature annotation.</text>
</comment>
<feature type="domain" description="PurM-like C-terminal" evidence="4">
    <location>
        <begin position="155"/>
        <end position="303"/>
    </location>
</feature>
<dbReference type="NCBIfam" id="TIGR01379">
    <property type="entry name" value="thiL"/>
    <property type="match status" value="1"/>
</dbReference>
<dbReference type="AlphaFoldDB" id="A0A0D6MIW7"/>
<dbReference type="GO" id="GO:0005524">
    <property type="term" value="F:ATP binding"/>
    <property type="evidence" value="ECO:0007669"/>
    <property type="project" value="UniProtKB-UniRule"/>
</dbReference>
<dbReference type="InterPro" id="IPR016188">
    <property type="entry name" value="PurM-like_N"/>
</dbReference>
<keyword evidence="6" id="KW-1185">Reference proteome</keyword>
<comment type="function">
    <text evidence="2">Catalyzes the ATP-dependent phosphorylation of thiamine-monophosphate (TMP) to form thiamine-pyrophosphate (TPP), the active form of vitamin B1.</text>
</comment>
<dbReference type="PANTHER" id="PTHR30270">
    <property type="entry name" value="THIAMINE-MONOPHOSPHATE KINASE"/>
    <property type="match status" value="1"/>
</dbReference>
<dbReference type="GO" id="GO:0009229">
    <property type="term" value="P:thiamine diphosphate biosynthetic process"/>
    <property type="evidence" value="ECO:0007669"/>
    <property type="project" value="UniProtKB-UniRule"/>
</dbReference>
<feature type="binding site" evidence="2">
    <location>
        <position position="215"/>
    </location>
    <ligand>
        <name>ATP</name>
        <dbReference type="ChEBI" id="CHEBI:30616"/>
    </ligand>
</feature>
<comment type="pathway">
    <text evidence="2">Cofactor biosynthesis; thiamine diphosphate biosynthesis; thiamine diphosphate from thiamine phosphate: step 1/1.</text>
</comment>
<evidence type="ECO:0000256" key="1">
    <source>
        <dbReference type="ARBA" id="ARBA00022977"/>
    </source>
</evidence>
<feature type="binding site" evidence="2">
    <location>
        <position position="213"/>
    </location>
    <ligand>
        <name>Mg(2+)</name>
        <dbReference type="ChEBI" id="CHEBI:18420"/>
        <label>3</label>
    </ligand>
</feature>
<dbReference type="GO" id="GO:0000287">
    <property type="term" value="F:magnesium ion binding"/>
    <property type="evidence" value="ECO:0007669"/>
    <property type="project" value="UniProtKB-UniRule"/>
</dbReference>
<protein>
    <recommendedName>
        <fullName evidence="2">Thiamine-monophosphate kinase</fullName>
        <shortName evidence="2">TMP kinase</shortName>
        <shortName evidence="2">Thiamine-phosphate kinase</shortName>
        <ecNumber evidence="2">2.7.4.16</ecNumber>
    </recommendedName>
</protein>
<proteinExistence type="inferred from homology"/>
<feature type="binding site" evidence="2">
    <location>
        <position position="262"/>
    </location>
    <ligand>
        <name>substrate</name>
    </ligand>
</feature>
<dbReference type="Pfam" id="PF02769">
    <property type="entry name" value="AIRS_C"/>
    <property type="match status" value="1"/>
</dbReference>
<dbReference type="Gene3D" id="3.90.650.10">
    <property type="entry name" value="PurM-like C-terminal domain"/>
    <property type="match status" value="1"/>
</dbReference>
<dbReference type="InterPro" id="IPR010918">
    <property type="entry name" value="PurM-like_C_dom"/>
</dbReference>
<comment type="similarity">
    <text evidence="2">Belongs to the thiamine-monophosphate kinase family.</text>
</comment>
<feature type="binding site" evidence="2">
    <location>
        <position position="77"/>
    </location>
    <ligand>
        <name>Mg(2+)</name>
        <dbReference type="ChEBI" id="CHEBI:18420"/>
        <label>4</label>
    </ligand>
</feature>
<keyword evidence="2" id="KW-0067">ATP-binding</keyword>
<evidence type="ECO:0000256" key="2">
    <source>
        <dbReference type="HAMAP-Rule" id="MF_02128"/>
    </source>
</evidence>
<dbReference type="InterPro" id="IPR036676">
    <property type="entry name" value="PurM-like_C_sf"/>
</dbReference>
<feature type="binding site" evidence="2">
    <location>
        <position position="32"/>
    </location>
    <ligand>
        <name>Mg(2+)</name>
        <dbReference type="ChEBI" id="CHEBI:18420"/>
        <label>3</label>
    </ligand>
</feature>
<feature type="binding site" evidence="2">
    <location>
        <position position="56"/>
    </location>
    <ligand>
        <name>substrate</name>
    </ligand>
</feature>
<sequence>MTDDPQAPGEFGFIARHFAPLAGPEGLGLGDDAALFRPSAGMETVISADMMVEAVHFFPDDPPDLIARKLLRCNLSDLAAMGAVPRGYLLAIAKPDRLHDAWFSEFARGLATDQATFGLTLFGGDTTRSTGPLVLSLTILGDVPAGAALRRSGARPGDSVWASGTIGDAALGLLARQGKLPDPDGMLRDRYLLPHPRMGLGLAVRDIAHAAMDISDGLVQDAGHLARASNVRITIDADCVPSSAAARAAGGDWLETRLTGGDDYELLLTCPADRTDALLAAASASGTALTRIGAVEPGQGVVVLDQAGRGISFARPGWQHF</sequence>
<reference evidence="5 6" key="1">
    <citation type="submission" date="2012-10" db="EMBL/GenBank/DDBJ databases">
        <title>Genome sequencing of Tanticharoenia sakaeratensis NBRC 103193.</title>
        <authorList>
            <person name="Azuma Y."/>
            <person name="Hadano H."/>
            <person name="Hirakawa H."/>
            <person name="Matsushita K."/>
        </authorList>
    </citation>
    <scope>NUCLEOTIDE SEQUENCE [LARGE SCALE GENOMIC DNA]</scope>
    <source>
        <strain evidence="5 6">NBRC 103193</strain>
    </source>
</reference>
<name>A0A0D6MIW7_9PROT</name>
<dbReference type="Gene3D" id="3.30.1330.10">
    <property type="entry name" value="PurM-like, N-terminal domain"/>
    <property type="match status" value="1"/>
</dbReference>
<dbReference type="EMBL" id="BALE01000009">
    <property type="protein sequence ID" value="GAN53426.1"/>
    <property type="molecule type" value="Genomic_DNA"/>
</dbReference>
<evidence type="ECO:0000259" key="3">
    <source>
        <dbReference type="Pfam" id="PF00586"/>
    </source>
</evidence>
<dbReference type="GO" id="GO:0009030">
    <property type="term" value="F:thiamine-phosphate kinase activity"/>
    <property type="evidence" value="ECO:0007669"/>
    <property type="project" value="UniProtKB-UniRule"/>
</dbReference>
<feature type="binding site" evidence="2">
    <location>
        <position position="216"/>
    </location>
    <ligand>
        <name>Mg(2+)</name>
        <dbReference type="ChEBI" id="CHEBI:18420"/>
        <label>5</label>
    </ligand>
</feature>
<dbReference type="RefSeq" id="WP_048847295.1">
    <property type="nucleotide sequence ID" value="NZ_BALE01000009.1"/>
</dbReference>
<feature type="binding site" evidence="2">
    <location>
        <position position="151"/>
    </location>
    <ligand>
        <name>ATP</name>
        <dbReference type="ChEBI" id="CHEBI:30616"/>
    </ligand>
</feature>
<keyword evidence="2" id="KW-0808">Transferase</keyword>
<dbReference type="SUPFAM" id="SSF55326">
    <property type="entry name" value="PurM N-terminal domain-like"/>
    <property type="match status" value="1"/>
</dbReference>
<feature type="binding site" evidence="2">
    <location>
        <position position="49"/>
    </location>
    <ligand>
        <name>Mg(2+)</name>
        <dbReference type="ChEBI" id="CHEBI:18420"/>
        <label>1</label>
    </ligand>
</feature>
<keyword evidence="2" id="KW-0479">Metal-binding</keyword>
<comment type="catalytic activity">
    <reaction evidence="2">
        <text>thiamine phosphate + ATP = thiamine diphosphate + ADP</text>
        <dbReference type="Rhea" id="RHEA:15913"/>
        <dbReference type="ChEBI" id="CHEBI:30616"/>
        <dbReference type="ChEBI" id="CHEBI:37575"/>
        <dbReference type="ChEBI" id="CHEBI:58937"/>
        <dbReference type="ChEBI" id="CHEBI:456216"/>
        <dbReference type="EC" id="2.7.4.16"/>
    </reaction>
</comment>
<dbReference type="STRING" id="1231623.Tasa_009_221"/>
<feature type="domain" description="PurM-like N-terminal" evidence="3">
    <location>
        <begin position="30"/>
        <end position="142"/>
    </location>
</feature>
<comment type="caution">
    <text evidence="5">The sequence shown here is derived from an EMBL/GenBank/DDBJ whole genome shotgun (WGS) entry which is preliminary data.</text>
</comment>
<dbReference type="CDD" id="cd02194">
    <property type="entry name" value="ThiL"/>
    <property type="match status" value="1"/>
</dbReference>
<dbReference type="Proteomes" id="UP000032679">
    <property type="component" value="Unassembled WGS sequence"/>
</dbReference>
<dbReference type="Pfam" id="PF00586">
    <property type="entry name" value="AIRS"/>
    <property type="match status" value="1"/>
</dbReference>
<feature type="binding site" evidence="2">
    <location>
        <position position="318"/>
    </location>
    <ligand>
        <name>substrate</name>
    </ligand>
</feature>
<dbReference type="SUPFAM" id="SSF56042">
    <property type="entry name" value="PurM C-terminal domain-like"/>
    <property type="match status" value="1"/>
</dbReference>
<keyword evidence="1 2" id="KW-0784">Thiamine biosynthesis</keyword>
<evidence type="ECO:0000313" key="6">
    <source>
        <dbReference type="Proteomes" id="UP000032679"/>
    </source>
</evidence>
<feature type="binding site" evidence="2">
    <location>
        <begin position="124"/>
        <end position="125"/>
    </location>
    <ligand>
        <name>ATP</name>
        <dbReference type="ChEBI" id="CHEBI:30616"/>
    </ligand>
</feature>
<feature type="binding site" evidence="2">
    <location>
        <position position="47"/>
    </location>
    <ligand>
        <name>Mg(2+)</name>
        <dbReference type="ChEBI" id="CHEBI:18420"/>
        <label>4</label>
    </ligand>
</feature>
<keyword evidence="2" id="KW-0547">Nucleotide-binding</keyword>
<evidence type="ECO:0000313" key="5">
    <source>
        <dbReference type="EMBL" id="GAN53426.1"/>
    </source>
</evidence>
<dbReference type="PIRSF" id="PIRSF005303">
    <property type="entry name" value="Thiam_monoph_kin"/>
    <property type="match status" value="1"/>
</dbReference>
<dbReference type="InterPro" id="IPR006283">
    <property type="entry name" value="ThiL-like"/>
</dbReference>
<dbReference type="EC" id="2.7.4.16" evidence="2"/>